<keyword evidence="3" id="KW-1185">Reference proteome</keyword>
<dbReference type="EMBL" id="CAJNDS010002313">
    <property type="protein sequence ID" value="CAE7426103.1"/>
    <property type="molecule type" value="Genomic_DNA"/>
</dbReference>
<dbReference type="OrthoDB" id="10306284at2759"/>
<dbReference type="AlphaFoldDB" id="A0A812R7C7"/>
<gene>
    <name evidence="2" type="ORF">SNAT2548_LOCUS23186</name>
</gene>
<sequence>MASASFTAAVAVALCALLSLAEVCEEHSDTSLLQGHFAAVSPHAVEQQHSSLRQDKEKWPLSGETHILSEEETAEYSSWFTSDLLPKWENRNLESTWKLQTTITIKQPAQTVFDAIMTSNMWPVCYPNTLSVGGFSHQPFTPETPAGMILEKFLWAGAFYSLFRYQVEDYQPPSFATFDGAIIFSVGDVIAQDAVDTIGGRFQYNLTSTGPNETSWTRTVYFYQDKSATLLQQTAFATMMNTVIFPAQKKGAPQYVNCAKIFLETPGWERELWGSSK</sequence>
<proteinExistence type="predicted"/>
<evidence type="ECO:0000256" key="1">
    <source>
        <dbReference type="SAM" id="SignalP"/>
    </source>
</evidence>
<comment type="caution">
    <text evidence="2">The sequence shown here is derived from an EMBL/GenBank/DDBJ whole genome shotgun (WGS) entry which is preliminary data.</text>
</comment>
<organism evidence="2 3">
    <name type="scientific">Symbiodinium natans</name>
    <dbReference type="NCBI Taxonomy" id="878477"/>
    <lineage>
        <taxon>Eukaryota</taxon>
        <taxon>Sar</taxon>
        <taxon>Alveolata</taxon>
        <taxon>Dinophyceae</taxon>
        <taxon>Suessiales</taxon>
        <taxon>Symbiodiniaceae</taxon>
        <taxon>Symbiodinium</taxon>
    </lineage>
</organism>
<evidence type="ECO:0000313" key="3">
    <source>
        <dbReference type="Proteomes" id="UP000604046"/>
    </source>
</evidence>
<keyword evidence="1" id="KW-0732">Signal</keyword>
<dbReference type="Proteomes" id="UP000604046">
    <property type="component" value="Unassembled WGS sequence"/>
</dbReference>
<protein>
    <submittedName>
        <fullName evidence="2">Uncharacterized protein</fullName>
    </submittedName>
</protein>
<evidence type="ECO:0000313" key="2">
    <source>
        <dbReference type="EMBL" id="CAE7426103.1"/>
    </source>
</evidence>
<feature type="signal peptide" evidence="1">
    <location>
        <begin position="1"/>
        <end position="21"/>
    </location>
</feature>
<dbReference type="SUPFAM" id="SSF55961">
    <property type="entry name" value="Bet v1-like"/>
    <property type="match status" value="1"/>
</dbReference>
<accession>A0A812R7C7</accession>
<feature type="chain" id="PRO_5032632012" evidence="1">
    <location>
        <begin position="22"/>
        <end position="277"/>
    </location>
</feature>
<reference evidence="2" key="1">
    <citation type="submission" date="2021-02" db="EMBL/GenBank/DDBJ databases">
        <authorList>
            <person name="Dougan E. K."/>
            <person name="Rhodes N."/>
            <person name="Thang M."/>
            <person name="Chan C."/>
        </authorList>
    </citation>
    <scope>NUCLEOTIDE SEQUENCE</scope>
</reference>
<name>A0A812R7C7_9DINO</name>